<dbReference type="AlphaFoldDB" id="A0AAV7WLE8"/>
<dbReference type="PANTHER" id="PTHR24213:SF0">
    <property type="entry name" value="ACTIN-BINDING LIM PROTEIN 3"/>
    <property type="match status" value="1"/>
</dbReference>
<dbReference type="GO" id="GO:0060271">
    <property type="term" value="P:cilium assembly"/>
    <property type="evidence" value="ECO:0007669"/>
    <property type="project" value="TreeGrafter"/>
</dbReference>
<name>A0AAV7WLE8_PLEWA</name>
<proteinExistence type="predicted"/>
<dbReference type="SMART" id="SM00153">
    <property type="entry name" value="VHP"/>
    <property type="match status" value="1"/>
</dbReference>
<dbReference type="FunFam" id="1.10.950.10:FF:000001">
    <property type="entry name" value="actin-binding LIM protein 1 isoform X2"/>
    <property type="match status" value="1"/>
</dbReference>
<accession>A0AAV7WLE8</accession>
<organism evidence="2 3">
    <name type="scientific">Pleurodeles waltl</name>
    <name type="common">Iberian ribbed newt</name>
    <dbReference type="NCBI Taxonomy" id="8319"/>
    <lineage>
        <taxon>Eukaryota</taxon>
        <taxon>Metazoa</taxon>
        <taxon>Chordata</taxon>
        <taxon>Craniata</taxon>
        <taxon>Vertebrata</taxon>
        <taxon>Euteleostomi</taxon>
        <taxon>Amphibia</taxon>
        <taxon>Batrachia</taxon>
        <taxon>Caudata</taxon>
        <taxon>Salamandroidea</taxon>
        <taxon>Salamandridae</taxon>
        <taxon>Pleurodelinae</taxon>
        <taxon>Pleurodeles</taxon>
    </lineage>
</organism>
<dbReference type="GO" id="GO:0051015">
    <property type="term" value="F:actin filament binding"/>
    <property type="evidence" value="ECO:0007669"/>
    <property type="project" value="TreeGrafter"/>
</dbReference>
<evidence type="ECO:0000259" key="1">
    <source>
        <dbReference type="PROSITE" id="PS51089"/>
    </source>
</evidence>
<gene>
    <name evidence="2" type="ORF">NDU88_001617</name>
</gene>
<dbReference type="InterPro" id="IPR051618">
    <property type="entry name" value="Actin-binding_LIM"/>
</dbReference>
<feature type="domain" description="HP" evidence="1">
    <location>
        <begin position="56"/>
        <end position="124"/>
    </location>
</feature>
<dbReference type="GO" id="GO:0001725">
    <property type="term" value="C:stress fiber"/>
    <property type="evidence" value="ECO:0007669"/>
    <property type="project" value="TreeGrafter"/>
</dbReference>
<dbReference type="Gene3D" id="1.10.950.10">
    <property type="entry name" value="Villin headpiece domain"/>
    <property type="match status" value="1"/>
</dbReference>
<comment type="caution">
    <text evidence="2">The sequence shown here is derived from an EMBL/GenBank/DDBJ whole genome shotgun (WGS) entry which is preliminary data.</text>
</comment>
<evidence type="ECO:0000313" key="3">
    <source>
        <dbReference type="Proteomes" id="UP001066276"/>
    </source>
</evidence>
<dbReference type="GO" id="GO:0030032">
    <property type="term" value="P:lamellipodium assembly"/>
    <property type="evidence" value="ECO:0007669"/>
    <property type="project" value="TreeGrafter"/>
</dbReference>
<reference evidence="2" key="1">
    <citation type="journal article" date="2022" name="bioRxiv">
        <title>Sequencing and chromosome-scale assembly of the giantPleurodeles waltlgenome.</title>
        <authorList>
            <person name="Brown T."/>
            <person name="Elewa A."/>
            <person name="Iarovenko S."/>
            <person name="Subramanian E."/>
            <person name="Araus A.J."/>
            <person name="Petzold A."/>
            <person name="Susuki M."/>
            <person name="Suzuki K.-i.T."/>
            <person name="Hayashi T."/>
            <person name="Toyoda A."/>
            <person name="Oliveira C."/>
            <person name="Osipova E."/>
            <person name="Leigh N.D."/>
            <person name="Simon A."/>
            <person name="Yun M.H."/>
        </authorList>
    </citation>
    <scope>NUCLEOTIDE SEQUENCE</scope>
    <source>
        <strain evidence="2">20211129_DDA</strain>
        <tissue evidence="2">Liver</tissue>
    </source>
</reference>
<evidence type="ECO:0000313" key="2">
    <source>
        <dbReference type="EMBL" id="KAJ1213989.1"/>
    </source>
</evidence>
<dbReference type="GO" id="GO:0007010">
    <property type="term" value="P:cytoskeleton organization"/>
    <property type="evidence" value="ECO:0007669"/>
    <property type="project" value="InterPro"/>
</dbReference>
<keyword evidence="3" id="KW-1185">Reference proteome</keyword>
<dbReference type="EMBL" id="JANPWB010000001">
    <property type="protein sequence ID" value="KAJ1213989.1"/>
    <property type="molecule type" value="Genomic_DNA"/>
</dbReference>
<dbReference type="InterPro" id="IPR003128">
    <property type="entry name" value="Villin_headpiece"/>
</dbReference>
<dbReference type="Proteomes" id="UP001066276">
    <property type="component" value="Chromosome 1_1"/>
</dbReference>
<sequence length="124" mass="14641">MDSEAYLNPNPSDLGLSKGEMGQLQYDLFTSHHREFRIVKHSKKDIKVSSALILPRVLPQIYPYDMLIVTNRVRVKLPKDIDRTRLERHLSPEEFKDVFGMTIEEFDRLALWKRNDLKKKALLF</sequence>
<dbReference type="SUPFAM" id="SSF47050">
    <property type="entry name" value="VHP, Villin headpiece domain"/>
    <property type="match status" value="1"/>
</dbReference>
<dbReference type="Pfam" id="PF02209">
    <property type="entry name" value="VHP"/>
    <property type="match status" value="1"/>
</dbReference>
<protein>
    <recommendedName>
        <fullName evidence="1">HP domain-containing protein</fullName>
    </recommendedName>
</protein>
<dbReference type="PROSITE" id="PS51089">
    <property type="entry name" value="HP"/>
    <property type="match status" value="1"/>
</dbReference>
<dbReference type="InterPro" id="IPR036886">
    <property type="entry name" value="Villin_headpiece_dom_sf"/>
</dbReference>
<dbReference type="PANTHER" id="PTHR24213">
    <property type="entry name" value="ACTIN-BINDING LIM PROTEIN"/>
    <property type="match status" value="1"/>
</dbReference>